<evidence type="ECO:0000256" key="3">
    <source>
        <dbReference type="ARBA" id="ARBA00022475"/>
    </source>
</evidence>
<sequence length="504" mass="57170">MRKHYTNKINNLEECLSSFSGIEPPDADVYCNGTWDKWLCWPPTKAGARVQLSCPPMPGLIATNFAYRNCRSDGIWEGKTPNDNSMPNGYTNYLNCYTQEAREIFEKYIADKTPAQKQLMYDIVRSTRTLEICGLCLSLVATFLSLIIFAYFRGLKCNRTRIHKNLFVAIIVQVIIELILYIDQHVARAAGGEGSGAPSGQSGAIYDTPVFCEVLYALLEYTKTVKFMWMFIEGLYLHNMIAVSVFSSKPSYALYYTVGWGLPMVLTIAWAIPMAQTHHVQCWYGYYYLPIIWIIEAPRVTVIAVNLFFLLNIIRVLIMKLRETHTNEANRVRKAVKAAIVLLPLLGITNFVVMIEPQPDDLVKFGCWAIISHFLISFEGFFISLIYCFLNGEVRAALGRLWQRYRQHRTFRASSLRRMSRSFSVFTSFSEVSHTSGSQRVNQVATTPINGTTASLVRNAVNRQTNQSAGTRFPLEDKPAIRNNGYVSVNADVNSDQQIYSTVL</sequence>
<feature type="transmembrane region" description="Helical" evidence="11">
    <location>
        <begin position="253"/>
        <end position="272"/>
    </location>
</feature>
<protein>
    <recommendedName>
        <fullName evidence="16">PDF receptor</fullName>
    </recommendedName>
</protein>
<keyword evidence="4 11" id="KW-0812">Transmembrane</keyword>
<reference evidence="14 15" key="1">
    <citation type="submission" date="2024-01" db="EMBL/GenBank/DDBJ databases">
        <title>The genome of the rayed Mediterranean limpet Patella caerulea (Linnaeus, 1758).</title>
        <authorList>
            <person name="Anh-Thu Weber A."/>
            <person name="Halstead-Nussloch G."/>
        </authorList>
    </citation>
    <scope>NUCLEOTIDE SEQUENCE [LARGE SCALE GENOMIC DNA]</scope>
    <source>
        <strain evidence="14">AATW-2023a</strain>
        <tissue evidence="14">Whole specimen</tissue>
    </source>
</reference>
<dbReference type="InterPro" id="IPR001879">
    <property type="entry name" value="GPCR_2_extracellular_dom"/>
</dbReference>
<organism evidence="14 15">
    <name type="scientific">Patella caerulea</name>
    <name type="common">Rayed Mediterranean limpet</name>
    <dbReference type="NCBI Taxonomy" id="87958"/>
    <lineage>
        <taxon>Eukaryota</taxon>
        <taxon>Metazoa</taxon>
        <taxon>Spiralia</taxon>
        <taxon>Lophotrochozoa</taxon>
        <taxon>Mollusca</taxon>
        <taxon>Gastropoda</taxon>
        <taxon>Patellogastropoda</taxon>
        <taxon>Patelloidea</taxon>
        <taxon>Patellidae</taxon>
        <taxon>Patella</taxon>
    </lineage>
</organism>
<feature type="transmembrane region" description="Helical" evidence="11">
    <location>
        <begin position="367"/>
        <end position="390"/>
    </location>
</feature>
<dbReference type="PRINTS" id="PR00249">
    <property type="entry name" value="GPCRSECRETIN"/>
</dbReference>
<dbReference type="GO" id="GO:0005886">
    <property type="term" value="C:plasma membrane"/>
    <property type="evidence" value="ECO:0007669"/>
    <property type="project" value="UniProtKB-SubCell"/>
</dbReference>
<dbReference type="GO" id="GO:0008528">
    <property type="term" value="F:G protein-coupled peptide receptor activity"/>
    <property type="evidence" value="ECO:0007669"/>
    <property type="project" value="TreeGrafter"/>
</dbReference>
<dbReference type="PROSITE" id="PS50227">
    <property type="entry name" value="G_PROTEIN_RECEP_F2_3"/>
    <property type="match status" value="1"/>
</dbReference>
<keyword evidence="5 11" id="KW-1133">Transmembrane helix</keyword>
<dbReference type="Gene3D" id="1.20.1070.10">
    <property type="entry name" value="Rhodopsin 7-helix transmembrane proteins"/>
    <property type="match status" value="1"/>
</dbReference>
<dbReference type="GO" id="GO:0007166">
    <property type="term" value="P:cell surface receptor signaling pathway"/>
    <property type="evidence" value="ECO:0007669"/>
    <property type="project" value="InterPro"/>
</dbReference>
<dbReference type="Proteomes" id="UP001347796">
    <property type="component" value="Unassembled WGS sequence"/>
</dbReference>
<dbReference type="InterPro" id="IPR050332">
    <property type="entry name" value="GPCR_2"/>
</dbReference>
<evidence type="ECO:0000256" key="2">
    <source>
        <dbReference type="ARBA" id="ARBA00005314"/>
    </source>
</evidence>
<dbReference type="PANTHER" id="PTHR45620:SF17">
    <property type="entry name" value="PDF RECEPTOR"/>
    <property type="match status" value="1"/>
</dbReference>
<accession>A0AAN8IZT3</accession>
<feature type="transmembrane region" description="Helical" evidence="11">
    <location>
        <begin position="129"/>
        <end position="152"/>
    </location>
</feature>
<feature type="transmembrane region" description="Helical" evidence="11">
    <location>
        <begin position="164"/>
        <end position="182"/>
    </location>
</feature>
<gene>
    <name evidence="14" type="ORF">SNE40_022643</name>
</gene>
<evidence type="ECO:0000259" key="12">
    <source>
        <dbReference type="PROSITE" id="PS50227"/>
    </source>
</evidence>
<name>A0AAN8IZT3_PATCE</name>
<feature type="transmembrane region" description="Helical" evidence="11">
    <location>
        <begin position="335"/>
        <end position="355"/>
    </location>
</feature>
<feature type="transmembrane region" description="Helical" evidence="11">
    <location>
        <begin position="227"/>
        <end position="246"/>
    </location>
</feature>
<comment type="similarity">
    <text evidence="2">Belongs to the G-protein coupled receptor 2 family.</text>
</comment>
<dbReference type="Pfam" id="PF02793">
    <property type="entry name" value="HRM"/>
    <property type="match status" value="1"/>
</dbReference>
<dbReference type="PROSITE" id="PS00649">
    <property type="entry name" value="G_PROTEIN_RECEP_F2_1"/>
    <property type="match status" value="1"/>
</dbReference>
<comment type="subcellular location">
    <subcellularLocation>
        <location evidence="1">Cell membrane</location>
        <topology evidence="1">Multi-pass membrane protein</topology>
    </subcellularLocation>
</comment>
<feature type="transmembrane region" description="Helical" evidence="11">
    <location>
        <begin position="292"/>
        <end position="314"/>
    </location>
</feature>
<dbReference type="GO" id="GO:0007188">
    <property type="term" value="P:adenylate cyclase-modulating G protein-coupled receptor signaling pathway"/>
    <property type="evidence" value="ECO:0007669"/>
    <property type="project" value="TreeGrafter"/>
</dbReference>
<keyword evidence="9" id="KW-0325">Glycoprotein</keyword>
<keyword evidence="7 11" id="KW-0472">Membrane</keyword>
<keyword evidence="8" id="KW-0675">Receptor</keyword>
<keyword evidence="3" id="KW-1003">Cell membrane</keyword>
<dbReference type="InterPro" id="IPR017983">
    <property type="entry name" value="GPCR_2_secretin-like_CS"/>
</dbReference>
<evidence type="ECO:0000259" key="13">
    <source>
        <dbReference type="PROSITE" id="PS50261"/>
    </source>
</evidence>
<evidence type="ECO:0000256" key="9">
    <source>
        <dbReference type="ARBA" id="ARBA00023180"/>
    </source>
</evidence>
<dbReference type="SMART" id="SM00008">
    <property type="entry name" value="HormR"/>
    <property type="match status" value="1"/>
</dbReference>
<dbReference type="InterPro" id="IPR036445">
    <property type="entry name" value="GPCR_2_extracell_dom_sf"/>
</dbReference>
<dbReference type="InterPro" id="IPR017981">
    <property type="entry name" value="GPCR_2-like_7TM"/>
</dbReference>
<dbReference type="Gene3D" id="4.10.1240.10">
    <property type="entry name" value="GPCR, family 2, extracellular hormone receptor domain"/>
    <property type="match status" value="1"/>
</dbReference>
<evidence type="ECO:0000256" key="10">
    <source>
        <dbReference type="ARBA" id="ARBA00023224"/>
    </source>
</evidence>
<dbReference type="SUPFAM" id="SSF111418">
    <property type="entry name" value="Hormone receptor domain"/>
    <property type="match status" value="1"/>
</dbReference>
<dbReference type="AlphaFoldDB" id="A0AAN8IZT3"/>
<proteinExistence type="inferred from homology"/>
<dbReference type="SUPFAM" id="SSF81321">
    <property type="entry name" value="Family A G protein-coupled receptor-like"/>
    <property type="match status" value="1"/>
</dbReference>
<evidence type="ECO:0000256" key="1">
    <source>
        <dbReference type="ARBA" id="ARBA00004651"/>
    </source>
</evidence>
<evidence type="ECO:0000313" key="15">
    <source>
        <dbReference type="Proteomes" id="UP001347796"/>
    </source>
</evidence>
<keyword evidence="15" id="KW-1185">Reference proteome</keyword>
<dbReference type="PANTHER" id="PTHR45620">
    <property type="entry name" value="PDF RECEPTOR-LIKE PROTEIN-RELATED"/>
    <property type="match status" value="1"/>
</dbReference>
<dbReference type="EMBL" id="JAZGQO010000021">
    <property type="protein sequence ID" value="KAK6165798.1"/>
    <property type="molecule type" value="Genomic_DNA"/>
</dbReference>
<dbReference type="PROSITE" id="PS50261">
    <property type="entry name" value="G_PROTEIN_RECEP_F2_4"/>
    <property type="match status" value="1"/>
</dbReference>
<comment type="caution">
    <text evidence="14">The sequence shown here is derived from an EMBL/GenBank/DDBJ whole genome shotgun (WGS) entry which is preliminary data.</text>
</comment>
<evidence type="ECO:0000256" key="6">
    <source>
        <dbReference type="ARBA" id="ARBA00023040"/>
    </source>
</evidence>
<feature type="domain" description="G-protein coupled receptors family 2 profile 2" evidence="13">
    <location>
        <begin position="127"/>
        <end position="391"/>
    </location>
</feature>
<keyword evidence="6" id="KW-0297">G-protein coupled receptor</keyword>
<evidence type="ECO:0008006" key="16">
    <source>
        <dbReference type="Google" id="ProtNLM"/>
    </source>
</evidence>
<dbReference type="Pfam" id="PF00002">
    <property type="entry name" value="7tm_2"/>
    <property type="match status" value="1"/>
</dbReference>
<evidence type="ECO:0000256" key="11">
    <source>
        <dbReference type="SAM" id="Phobius"/>
    </source>
</evidence>
<feature type="domain" description="G-protein coupled receptors family 2 profile 1" evidence="12">
    <location>
        <begin position="14"/>
        <end position="100"/>
    </location>
</feature>
<evidence type="ECO:0000256" key="7">
    <source>
        <dbReference type="ARBA" id="ARBA00023136"/>
    </source>
</evidence>
<evidence type="ECO:0000256" key="5">
    <source>
        <dbReference type="ARBA" id="ARBA00022989"/>
    </source>
</evidence>
<evidence type="ECO:0000313" key="14">
    <source>
        <dbReference type="EMBL" id="KAK6165798.1"/>
    </source>
</evidence>
<evidence type="ECO:0000256" key="8">
    <source>
        <dbReference type="ARBA" id="ARBA00023170"/>
    </source>
</evidence>
<dbReference type="InterPro" id="IPR000832">
    <property type="entry name" value="GPCR_2_secretin-like"/>
</dbReference>
<evidence type="ECO:0000256" key="4">
    <source>
        <dbReference type="ARBA" id="ARBA00022692"/>
    </source>
</evidence>
<keyword evidence="10" id="KW-0807">Transducer</keyword>